<reference evidence="3" key="1">
    <citation type="journal article" date="2011" name="Genome Biol.">
        <title>Comparative genomics of the social amoebae Dictyostelium discoideum and Dictyostelium purpureum.</title>
        <authorList>
            <consortium name="US DOE Joint Genome Institute (JGI-PGF)"/>
            <person name="Sucgang R."/>
            <person name="Kuo A."/>
            <person name="Tian X."/>
            <person name="Salerno W."/>
            <person name="Parikh A."/>
            <person name="Feasley C.L."/>
            <person name="Dalin E."/>
            <person name="Tu H."/>
            <person name="Huang E."/>
            <person name="Barry K."/>
            <person name="Lindquist E."/>
            <person name="Shapiro H."/>
            <person name="Bruce D."/>
            <person name="Schmutz J."/>
            <person name="Salamov A."/>
            <person name="Fey P."/>
            <person name="Gaudet P."/>
            <person name="Anjard C."/>
            <person name="Babu M.M."/>
            <person name="Basu S."/>
            <person name="Bushmanova Y."/>
            <person name="van der Wel H."/>
            <person name="Katoh-Kurasawa M."/>
            <person name="Dinh C."/>
            <person name="Coutinho P.M."/>
            <person name="Saito T."/>
            <person name="Elias M."/>
            <person name="Schaap P."/>
            <person name="Kay R.R."/>
            <person name="Henrissat B."/>
            <person name="Eichinger L."/>
            <person name="Rivero F."/>
            <person name="Putnam N.H."/>
            <person name="West C.M."/>
            <person name="Loomis W.F."/>
            <person name="Chisholm R.L."/>
            <person name="Shaulsky G."/>
            <person name="Strassmann J.E."/>
            <person name="Queller D.C."/>
            <person name="Kuspa A."/>
            <person name="Grigoriev I.V."/>
        </authorList>
    </citation>
    <scope>NUCLEOTIDE SEQUENCE [LARGE SCALE GENOMIC DNA]</scope>
    <source>
        <strain evidence="3">QSDP1</strain>
    </source>
</reference>
<dbReference type="Proteomes" id="UP000001064">
    <property type="component" value="Unassembled WGS sequence"/>
</dbReference>
<organism evidence="2 3">
    <name type="scientific">Dictyostelium purpureum</name>
    <name type="common">Slime mold</name>
    <dbReference type="NCBI Taxonomy" id="5786"/>
    <lineage>
        <taxon>Eukaryota</taxon>
        <taxon>Amoebozoa</taxon>
        <taxon>Evosea</taxon>
        <taxon>Eumycetozoa</taxon>
        <taxon>Dictyostelia</taxon>
        <taxon>Dictyosteliales</taxon>
        <taxon>Dictyosteliaceae</taxon>
        <taxon>Dictyostelium</taxon>
    </lineage>
</organism>
<dbReference type="InParanoid" id="F0ZY87"/>
<feature type="compositionally biased region" description="Basic residues" evidence="1">
    <location>
        <begin position="49"/>
        <end position="63"/>
    </location>
</feature>
<dbReference type="RefSeq" id="XP_003292377.1">
    <property type="nucleotide sequence ID" value="XM_003292329.1"/>
</dbReference>
<protein>
    <submittedName>
        <fullName evidence="2">Uncharacterized protein</fullName>
    </submittedName>
</protein>
<evidence type="ECO:0000313" key="2">
    <source>
        <dbReference type="EMBL" id="EGC31100.1"/>
    </source>
</evidence>
<sequence length="63" mass="6895">MIFNSIISLSSTGSSMKSGIASSLVSDSYGDNDIAALVKREPTNWSKPTPKHHQKPHKKHWGC</sequence>
<name>F0ZY87_DICPU</name>
<dbReference type="GeneID" id="10508101"/>
<evidence type="ECO:0000256" key="1">
    <source>
        <dbReference type="SAM" id="MobiDB-lite"/>
    </source>
</evidence>
<accession>F0ZY87</accession>
<evidence type="ECO:0000313" key="3">
    <source>
        <dbReference type="Proteomes" id="UP000001064"/>
    </source>
</evidence>
<dbReference type="KEGG" id="dpp:DICPUDRAFT_157093"/>
<feature type="region of interest" description="Disordered" evidence="1">
    <location>
        <begin position="40"/>
        <end position="63"/>
    </location>
</feature>
<dbReference type="VEuPathDB" id="AmoebaDB:DICPUDRAFT_157093"/>
<keyword evidence="3" id="KW-1185">Reference proteome</keyword>
<dbReference type="AlphaFoldDB" id="F0ZY87"/>
<gene>
    <name evidence="2" type="ORF">DICPUDRAFT_157093</name>
</gene>
<dbReference type="EMBL" id="GL871277">
    <property type="protein sequence ID" value="EGC31100.1"/>
    <property type="molecule type" value="Genomic_DNA"/>
</dbReference>
<proteinExistence type="predicted"/>